<sequence length="571" mass="63908">MHRCLKVTELLDLIFSYLEPFPLTLKFLASHLDDNFERRHTSDLIVLACTCTIFNGPALDIIWRTQTTLQNLLRCMPHDLFTIVRNNNKRTMTLCRPIVAADWDRALVYAQRVRNFGFCVNEAQVSLSAIFPALASSLPGDKIFPNLIHLQWSPEADSDFPYLRLFLAQTVTDLSISCMGSSSNASLFTAFALQCPKLTRVKVNLKYKISPPSDTDASHTDASPILSEFTRHLEFVEDLGMSILDFSVIPHIARSRTLRSLQIAELHNPPPYSSPPLAVPLSFIRLDQLRLENVSVDAASGVLRLSTDAPLQTLSIGLHERLNIKATEVVYDTLGKCTRSQSSLTMLMLFHREVDSSGMHDGYMISSRAMQHLFSLGNLVRVLIHSPCGFDLDDALVARMARAWPQVELLELRESVAPAKQPITVDCLRSFAQYCPRLRNLHMTFNACFISSNTTVAVVPQSSLSCLKVAHSRLSSRNAMHVAQFLVSIFPRLACVEAGVRYNEDDSDESAWERRQGGWDEVQYYVQEIQLHAAENAESSGSDSDSDILGSTSTVLPITRRIGDSQRLHIN</sequence>
<organism evidence="1 2">
    <name type="scientific">Mycena venus</name>
    <dbReference type="NCBI Taxonomy" id="2733690"/>
    <lineage>
        <taxon>Eukaryota</taxon>
        <taxon>Fungi</taxon>
        <taxon>Dikarya</taxon>
        <taxon>Basidiomycota</taxon>
        <taxon>Agaricomycotina</taxon>
        <taxon>Agaricomycetes</taxon>
        <taxon>Agaricomycetidae</taxon>
        <taxon>Agaricales</taxon>
        <taxon>Marasmiineae</taxon>
        <taxon>Mycenaceae</taxon>
        <taxon>Mycena</taxon>
    </lineage>
</organism>
<dbReference type="Proteomes" id="UP000620124">
    <property type="component" value="Unassembled WGS sequence"/>
</dbReference>
<dbReference type="InterPro" id="IPR032675">
    <property type="entry name" value="LRR_dom_sf"/>
</dbReference>
<name>A0A8H6YLH9_9AGAR</name>
<accession>A0A8H6YLH9</accession>
<evidence type="ECO:0000313" key="1">
    <source>
        <dbReference type="EMBL" id="KAF7360441.1"/>
    </source>
</evidence>
<dbReference type="EMBL" id="JACAZI010000005">
    <property type="protein sequence ID" value="KAF7360441.1"/>
    <property type="molecule type" value="Genomic_DNA"/>
</dbReference>
<dbReference type="OrthoDB" id="2948138at2759"/>
<comment type="caution">
    <text evidence="1">The sequence shown here is derived from an EMBL/GenBank/DDBJ whole genome shotgun (WGS) entry which is preliminary data.</text>
</comment>
<evidence type="ECO:0000313" key="2">
    <source>
        <dbReference type="Proteomes" id="UP000620124"/>
    </source>
</evidence>
<reference evidence="1" key="1">
    <citation type="submission" date="2020-05" db="EMBL/GenBank/DDBJ databases">
        <title>Mycena genomes resolve the evolution of fungal bioluminescence.</title>
        <authorList>
            <person name="Tsai I.J."/>
        </authorList>
    </citation>
    <scope>NUCLEOTIDE SEQUENCE</scope>
    <source>
        <strain evidence="1">CCC161011</strain>
    </source>
</reference>
<dbReference type="AlphaFoldDB" id="A0A8H6YLH9"/>
<proteinExistence type="predicted"/>
<gene>
    <name evidence="1" type="ORF">MVEN_00774300</name>
</gene>
<protein>
    <recommendedName>
        <fullName evidence="3">F-box domain-containing protein</fullName>
    </recommendedName>
</protein>
<dbReference type="Gene3D" id="3.80.10.10">
    <property type="entry name" value="Ribonuclease Inhibitor"/>
    <property type="match status" value="1"/>
</dbReference>
<evidence type="ECO:0008006" key="3">
    <source>
        <dbReference type="Google" id="ProtNLM"/>
    </source>
</evidence>
<dbReference type="SUPFAM" id="SSF52047">
    <property type="entry name" value="RNI-like"/>
    <property type="match status" value="1"/>
</dbReference>
<keyword evidence="2" id="KW-1185">Reference proteome</keyword>